<dbReference type="Proteomes" id="UP001194468">
    <property type="component" value="Unassembled WGS sequence"/>
</dbReference>
<comment type="caution">
    <text evidence="1">The sequence shown here is derived from an EMBL/GenBank/DDBJ whole genome shotgun (WGS) entry which is preliminary data.</text>
</comment>
<reference evidence="1" key="1">
    <citation type="submission" date="2019-10" db="EMBL/GenBank/DDBJ databases">
        <authorList>
            <consortium name="DOE Joint Genome Institute"/>
            <person name="Kuo A."/>
            <person name="Miyauchi S."/>
            <person name="Kiss E."/>
            <person name="Drula E."/>
            <person name="Kohler A."/>
            <person name="Sanchez-Garcia M."/>
            <person name="Andreopoulos B."/>
            <person name="Barry K.W."/>
            <person name="Bonito G."/>
            <person name="Buee M."/>
            <person name="Carver A."/>
            <person name="Chen C."/>
            <person name="Cichocki N."/>
            <person name="Clum A."/>
            <person name="Culley D."/>
            <person name="Crous P.W."/>
            <person name="Fauchery L."/>
            <person name="Girlanda M."/>
            <person name="Hayes R."/>
            <person name="Keri Z."/>
            <person name="LaButti K."/>
            <person name="Lipzen A."/>
            <person name="Lombard V."/>
            <person name="Magnuson J."/>
            <person name="Maillard F."/>
            <person name="Morin E."/>
            <person name="Murat C."/>
            <person name="Nolan M."/>
            <person name="Ohm R."/>
            <person name="Pangilinan J."/>
            <person name="Pereira M."/>
            <person name="Perotto S."/>
            <person name="Peter M."/>
            <person name="Riley R."/>
            <person name="Sitrit Y."/>
            <person name="Stielow B."/>
            <person name="Szollosi G."/>
            <person name="Zifcakova L."/>
            <person name="Stursova M."/>
            <person name="Spatafora J.W."/>
            <person name="Tedersoo L."/>
            <person name="Vaario L.-M."/>
            <person name="Yamada A."/>
            <person name="Yan M."/>
            <person name="Wang P."/>
            <person name="Xu J."/>
            <person name="Bruns T."/>
            <person name="Baldrian P."/>
            <person name="Vilgalys R."/>
            <person name="Henrissat B."/>
            <person name="Grigoriev I.V."/>
            <person name="Hibbett D."/>
            <person name="Nagy L.G."/>
            <person name="Martin F.M."/>
        </authorList>
    </citation>
    <scope>NUCLEOTIDE SEQUENCE</scope>
    <source>
        <strain evidence="1">BED1</strain>
    </source>
</reference>
<dbReference type="EMBL" id="WHUW01000011">
    <property type="protein sequence ID" value="KAF8440842.1"/>
    <property type="molecule type" value="Genomic_DNA"/>
</dbReference>
<reference evidence="1" key="2">
    <citation type="journal article" date="2020" name="Nat. Commun.">
        <title>Large-scale genome sequencing of mycorrhizal fungi provides insights into the early evolution of symbiotic traits.</title>
        <authorList>
            <person name="Miyauchi S."/>
            <person name="Kiss E."/>
            <person name="Kuo A."/>
            <person name="Drula E."/>
            <person name="Kohler A."/>
            <person name="Sanchez-Garcia M."/>
            <person name="Morin E."/>
            <person name="Andreopoulos B."/>
            <person name="Barry K.W."/>
            <person name="Bonito G."/>
            <person name="Buee M."/>
            <person name="Carver A."/>
            <person name="Chen C."/>
            <person name="Cichocki N."/>
            <person name="Clum A."/>
            <person name="Culley D."/>
            <person name="Crous P.W."/>
            <person name="Fauchery L."/>
            <person name="Girlanda M."/>
            <person name="Hayes R.D."/>
            <person name="Keri Z."/>
            <person name="LaButti K."/>
            <person name="Lipzen A."/>
            <person name="Lombard V."/>
            <person name="Magnuson J."/>
            <person name="Maillard F."/>
            <person name="Murat C."/>
            <person name="Nolan M."/>
            <person name="Ohm R.A."/>
            <person name="Pangilinan J."/>
            <person name="Pereira M.F."/>
            <person name="Perotto S."/>
            <person name="Peter M."/>
            <person name="Pfister S."/>
            <person name="Riley R."/>
            <person name="Sitrit Y."/>
            <person name="Stielow J.B."/>
            <person name="Szollosi G."/>
            <person name="Zifcakova L."/>
            <person name="Stursova M."/>
            <person name="Spatafora J.W."/>
            <person name="Tedersoo L."/>
            <person name="Vaario L.M."/>
            <person name="Yamada A."/>
            <person name="Yan M."/>
            <person name="Wang P."/>
            <person name="Xu J."/>
            <person name="Bruns T."/>
            <person name="Baldrian P."/>
            <person name="Vilgalys R."/>
            <person name="Dunand C."/>
            <person name="Henrissat B."/>
            <person name="Grigoriev I.V."/>
            <person name="Hibbett D."/>
            <person name="Nagy L.G."/>
            <person name="Martin F.M."/>
        </authorList>
    </citation>
    <scope>NUCLEOTIDE SEQUENCE</scope>
    <source>
        <strain evidence="1">BED1</strain>
    </source>
</reference>
<evidence type="ECO:0000313" key="2">
    <source>
        <dbReference type="Proteomes" id="UP001194468"/>
    </source>
</evidence>
<accession>A0AAD4BW72</accession>
<evidence type="ECO:0000313" key="1">
    <source>
        <dbReference type="EMBL" id="KAF8440842.1"/>
    </source>
</evidence>
<protein>
    <submittedName>
        <fullName evidence="1">Uncharacterized protein</fullName>
    </submittedName>
</protein>
<organism evidence="1 2">
    <name type="scientific">Boletus edulis BED1</name>
    <dbReference type="NCBI Taxonomy" id="1328754"/>
    <lineage>
        <taxon>Eukaryota</taxon>
        <taxon>Fungi</taxon>
        <taxon>Dikarya</taxon>
        <taxon>Basidiomycota</taxon>
        <taxon>Agaricomycotina</taxon>
        <taxon>Agaricomycetes</taxon>
        <taxon>Agaricomycetidae</taxon>
        <taxon>Boletales</taxon>
        <taxon>Boletineae</taxon>
        <taxon>Boletaceae</taxon>
        <taxon>Boletoideae</taxon>
        <taxon>Boletus</taxon>
    </lineage>
</organism>
<gene>
    <name evidence="1" type="ORF">L210DRAFT_954736</name>
</gene>
<proteinExistence type="predicted"/>
<sequence length="172" mass="19264">MDGTTTARPHSKLRAYLEILLDTIPIRTEVDGTYGFDVMNVDDDDTEASGSKEQLTASLRFGWDTAEMVLQCESTRVMLQHEYGNAYTKPGWPDTKKCMKVQNPLLAQYHPADALRLLKEQLVAYSKLLDPLDRPVFKKTECTCSARASARPAAHASHSVVHSSPRRASRVR</sequence>
<dbReference type="AlphaFoldDB" id="A0AAD4BW72"/>
<name>A0AAD4BW72_BOLED</name>
<keyword evidence="2" id="KW-1185">Reference proteome</keyword>